<dbReference type="SUPFAM" id="SSF55961">
    <property type="entry name" value="Bet v1-like"/>
    <property type="match status" value="1"/>
</dbReference>
<feature type="domain" description="Activator of Hsp90 ATPase homologue 1/2-like C-terminal" evidence="2">
    <location>
        <begin position="17"/>
        <end position="139"/>
    </location>
</feature>
<protein>
    <submittedName>
        <fullName evidence="3">SRPBCC family protein</fullName>
    </submittedName>
</protein>
<evidence type="ECO:0000259" key="2">
    <source>
        <dbReference type="Pfam" id="PF08327"/>
    </source>
</evidence>
<comment type="caution">
    <text evidence="3">The sequence shown here is derived from an EMBL/GenBank/DDBJ whole genome shotgun (WGS) entry which is preliminary data.</text>
</comment>
<evidence type="ECO:0000313" key="3">
    <source>
        <dbReference type="EMBL" id="MCG9970618.1"/>
    </source>
</evidence>
<dbReference type="CDD" id="cd08897">
    <property type="entry name" value="SRPBCC_CalC_Aha1-like_4"/>
    <property type="match status" value="1"/>
</dbReference>
<organism evidence="3 4">
    <name type="scientific">Christiangramia crocea</name>
    <dbReference type="NCBI Taxonomy" id="2904124"/>
    <lineage>
        <taxon>Bacteria</taxon>
        <taxon>Pseudomonadati</taxon>
        <taxon>Bacteroidota</taxon>
        <taxon>Flavobacteriia</taxon>
        <taxon>Flavobacteriales</taxon>
        <taxon>Flavobacteriaceae</taxon>
        <taxon>Christiangramia</taxon>
    </lineage>
</organism>
<dbReference type="InterPro" id="IPR023393">
    <property type="entry name" value="START-like_dom_sf"/>
</dbReference>
<dbReference type="RefSeq" id="WP_240096090.1">
    <property type="nucleotide sequence ID" value="NZ_JAJSON010000009.1"/>
</dbReference>
<gene>
    <name evidence="3" type="ORF">LU635_03130</name>
</gene>
<name>A0A9X1UWL6_9FLAO</name>
<dbReference type="Pfam" id="PF08327">
    <property type="entry name" value="AHSA1"/>
    <property type="match status" value="1"/>
</dbReference>
<evidence type="ECO:0000313" key="4">
    <source>
        <dbReference type="Proteomes" id="UP001139344"/>
    </source>
</evidence>
<dbReference type="InterPro" id="IPR013538">
    <property type="entry name" value="ASHA1/2-like_C"/>
</dbReference>
<comment type="similarity">
    <text evidence="1">Belongs to the AHA1 family.</text>
</comment>
<dbReference type="AlphaFoldDB" id="A0A9X1UWL6"/>
<dbReference type="Proteomes" id="UP001139344">
    <property type="component" value="Unassembled WGS sequence"/>
</dbReference>
<dbReference type="Gene3D" id="3.30.530.20">
    <property type="match status" value="1"/>
</dbReference>
<sequence length="142" mass="16607">MEQNSKKTLKVETELRLPAEKVWEYWNKPQHITMWNFASDDWHCPMAENDLRPGGKITSRMEAKDGSMGFDFSGTYEEVKPYELISYYLDDGRKVQIEFTPLENGTRLTESFEAEETHSLEQQKAGWQSILNNFRKYAEAVS</sequence>
<reference evidence="3" key="1">
    <citation type="submission" date="2021-12" db="EMBL/GenBank/DDBJ databases">
        <title>Description of Gramella crocea sp. nov., a new bacterium isolated from activated sludge.</title>
        <authorList>
            <person name="Zhang X."/>
        </authorList>
    </citation>
    <scope>NUCLEOTIDE SEQUENCE</scope>
    <source>
        <strain evidence="3">YB25</strain>
    </source>
</reference>
<dbReference type="EMBL" id="JAJSON010000009">
    <property type="protein sequence ID" value="MCG9970618.1"/>
    <property type="molecule type" value="Genomic_DNA"/>
</dbReference>
<evidence type="ECO:0000256" key="1">
    <source>
        <dbReference type="ARBA" id="ARBA00006817"/>
    </source>
</evidence>
<accession>A0A9X1UWL6</accession>
<proteinExistence type="inferred from homology"/>
<keyword evidence="4" id="KW-1185">Reference proteome</keyword>